<evidence type="ECO:0000313" key="3">
    <source>
        <dbReference type="Proteomes" id="UP000176598"/>
    </source>
</evidence>
<dbReference type="AlphaFoldDB" id="A0A1F7UJ55"/>
<protein>
    <recommendedName>
        <fullName evidence="4">Type 4 fimbrial biogenesis protein PilX N-terminal domain-containing protein</fullName>
    </recommendedName>
</protein>
<organism evidence="2 3">
    <name type="scientific">Candidatus Uhrbacteria bacterium RIFCSPHIGHO2_12_FULL_57_11</name>
    <dbReference type="NCBI Taxonomy" id="1802398"/>
    <lineage>
        <taxon>Bacteria</taxon>
        <taxon>Candidatus Uhriibacteriota</taxon>
    </lineage>
</organism>
<evidence type="ECO:0000313" key="2">
    <source>
        <dbReference type="EMBL" id="OGL78311.1"/>
    </source>
</evidence>
<dbReference type="NCBIfam" id="NF041539">
    <property type="entry name" value="choice_anch_R"/>
    <property type="match status" value="1"/>
</dbReference>
<accession>A0A1F7UJ55</accession>
<evidence type="ECO:0008006" key="4">
    <source>
        <dbReference type="Google" id="ProtNLM"/>
    </source>
</evidence>
<dbReference type="EMBL" id="MGEG01000038">
    <property type="protein sequence ID" value="OGL78311.1"/>
    <property type="molecule type" value="Genomic_DNA"/>
</dbReference>
<keyword evidence="1" id="KW-0812">Transmembrane</keyword>
<evidence type="ECO:0000256" key="1">
    <source>
        <dbReference type="SAM" id="Phobius"/>
    </source>
</evidence>
<reference evidence="2 3" key="1">
    <citation type="journal article" date="2016" name="Nat. Commun.">
        <title>Thousands of microbial genomes shed light on interconnected biogeochemical processes in an aquifer system.</title>
        <authorList>
            <person name="Anantharaman K."/>
            <person name="Brown C.T."/>
            <person name="Hug L.A."/>
            <person name="Sharon I."/>
            <person name="Castelle C.J."/>
            <person name="Probst A.J."/>
            <person name="Thomas B.C."/>
            <person name="Singh A."/>
            <person name="Wilkins M.J."/>
            <person name="Karaoz U."/>
            <person name="Brodie E.L."/>
            <person name="Williams K.H."/>
            <person name="Hubbard S.S."/>
            <person name="Banfield J.F."/>
        </authorList>
    </citation>
    <scope>NUCLEOTIDE SEQUENCE [LARGE SCALE GENOMIC DNA]</scope>
</reference>
<sequence length="599" mass="63171">MLRARGQTHSTCSGQVLLLVTVVISLVFLASALLADRALETSRSSTLVKNTTSGLHLAEAGVQRAIWCLNQASGSACNGTSGDNYSGESNVTLGDGKFTVTASGSASEKSIVSVGAVRGTSKTVRIKARLNTSDVAFLYAGQVGDGGIYMEDNSEIQGNLYSNGDVEGEHTSAQITGDVWMAAALELGEQSTSFNADQNIGSATSNADAAQSFIPDIEDEQTLNKVSLYLKKVGAPTNATVRILADNNGVPSKTDLANATLSASAVGSSYSWVDIIFAPSITLNDETRYWIAIDSDYNATRYYQWVIDAPGSYGDGKGMTSNNWNAATPVWTDANGDLAFKTYYMTSDNEGEIKSVTVGGDAYGNTIEDSIVQGDAYYQEIEDTTVNGASFPGSPDPTPKALPITQAQIDAWKAEAVAGGTITGNYSPPSSQTVYLGPKKITGDLILDNNQTLVVTGTLYVQGNIDVDNNGSIQLDPSFTSFSGALVADGWIHMQNNGAFQGSGNPSSFLMMLTTAEDGTHHDAAIDLHNNVGEGTIFYAANGLVYLHNGVAAAQLTAESLYLNNLATVIYNQNLANLSFLGNAPGLHEWEFIPGSRSE</sequence>
<keyword evidence="1" id="KW-1133">Transmembrane helix</keyword>
<keyword evidence="1" id="KW-0472">Membrane</keyword>
<proteinExistence type="predicted"/>
<gene>
    <name evidence="2" type="ORF">A3F28_00375</name>
</gene>
<comment type="caution">
    <text evidence="2">The sequence shown here is derived from an EMBL/GenBank/DDBJ whole genome shotgun (WGS) entry which is preliminary data.</text>
</comment>
<name>A0A1F7UJ55_9BACT</name>
<feature type="transmembrane region" description="Helical" evidence="1">
    <location>
        <begin position="12"/>
        <end position="35"/>
    </location>
</feature>
<dbReference type="Proteomes" id="UP000176598">
    <property type="component" value="Unassembled WGS sequence"/>
</dbReference>